<evidence type="ECO:0000256" key="8">
    <source>
        <dbReference type="SAM" id="MobiDB-lite"/>
    </source>
</evidence>
<accession>A0AAD2E7L9</accession>
<reference evidence="9" key="1">
    <citation type="submission" date="2023-05" db="EMBL/GenBank/DDBJ databases">
        <authorList>
            <person name="Huff M."/>
        </authorList>
    </citation>
    <scope>NUCLEOTIDE SEQUENCE</scope>
</reference>
<dbReference type="AlphaFoldDB" id="A0AAD2E7L9"/>
<evidence type="ECO:0000256" key="3">
    <source>
        <dbReference type="ARBA" id="ARBA00010067"/>
    </source>
</evidence>
<dbReference type="PANTHER" id="PTHR33541">
    <property type="entry name" value="PROTEIN BIG GRAIN 1-LIKE A-RELATED"/>
    <property type="match status" value="1"/>
</dbReference>
<proteinExistence type="inferred from homology"/>
<dbReference type="EMBL" id="OU503052">
    <property type="protein sequence ID" value="CAI9780339.1"/>
    <property type="molecule type" value="Genomic_DNA"/>
</dbReference>
<dbReference type="InterPro" id="IPR039621">
    <property type="entry name" value="BG1-like"/>
</dbReference>
<comment type="similarity">
    <text evidence="3">Belongs to the BIG GRAIN 1 (BG1) plant protein family.</text>
</comment>
<evidence type="ECO:0008006" key="11">
    <source>
        <dbReference type="Google" id="ProtNLM"/>
    </source>
</evidence>
<evidence type="ECO:0000313" key="9">
    <source>
        <dbReference type="EMBL" id="CAI9780339.1"/>
    </source>
</evidence>
<sequence>MATRERQPRQPSFSSSLLDSIYQSFDEQEMDHFDLHRKNSAVRVENEIRSFRRAIMIEKWMENYRSSSRVPTPRYFTSNSSSSTDSSMFSSSKSTPKLSAVYFDQKQKQQQDQIPVIEKPGKILQPEKKSNRQGRFTKTKLSALKIYRDLKKVKEPISPGCKITNFLNSIFSPRKLKKSQVMEERSSARKSRSMKDTTTCSLASRSCLRQTPRGNKSKRFGIGAHEEELPVYGTTSLKAIASGFVM</sequence>
<dbReference type="Proteomes" id="UP000834106">
    <property type="component" value="Chromosome 17"/>
</dbReference>
<protein>
    <recommendedName>
        <fullName evidence="11">Protein BIG GRAIN 1-like B</fullName>
    </recommendedName>
</protein>
<keyword evidence="10" id="KW-1185">Reference proteome</keyword>
<keyword evidence="4" id="KW-0813">Transport</keyword>
<evidence type="ECO:0000256" key="6">
    <source>
        <dbReference type="ARBA" id="ARBA00023136"/>
    </source>
</evidence>
<comment type="function">
    <text evidence="1">Involved in auxin transport. Regulator of the auxin signaling pathway.</text>
</comment>
<organism evidence="9 10">
    <name type="scientific">Fraxinus pennsylvanica</name>
    <dbReference type="NCBI Taxonomy" id="56036"/>
    <lineage>
        <taxon>Eukaryota</taxon>
        <taxon>Viridiplantae</taxon>
        <taxon>Streptophyta</taxon>
        <taxon>Embryophyta</taxon>
        <taxon>Tracheophyta</taxon>
        <taxon>Spermatophyta</taxon>
        <taxon>Magnoliopsida</taxon>
        <taxon>eudicotyledons</taxon>
        <taxon>Gunneridae</taxon>
        <taxon>Pentapetalae</taxon>
        <taxon>asterids</taxon>
        <taxon>lamiids</taxon>
        <taxon>Lamiales</taxon>
        <taxon>Oleaceae</taxon>
        <taxon>Oleeae</taxon>
        <taxon>Fraxinus</taxon>
    </lineage>
</organism>
<feature type="compositionally biased region" description="Low complexity" evidence="8">
    <location>
        <begin position="77"/>
        <end position="91"/>
    </location>
</feature>
<evidence type="ECO:0000313" key="10">
    <source>
        <dbReference type="Proteomes" id="UP000834106"/>
    </source>
</evidence>
<gene>
    <name evidence="9" type="ORF">FPE_LOCUS27769</name>
</gene>
<dbReference type="GO" id="GO:0009734">
    <property type="term" value="P:auxin-activated signaling pathway"/>
    <property type="evidence" value="ECO:0007669"/>
    <property type="project" value="UniProtKB-KW"/>
</dbReference>
<comment type="subcellular location">
    <subcellularLocation>
        <location evidence="2">Cell membrane</location>
    </subcellularLocation>
</comment>
<dbReference type="PANTHER" id="PTHR33541:SF31">
    <property type="entry name" value="PROTEIN BIG GRAIN 1-LIKE A"/>
    <property type="match status" value="1"/>
</dbReference>
<keyword evidence="7" id="KW-0927">Auxin signaling pathway</keyword>
<evidence type="ECO:0000256" key="4">
    <source>
        <dbReference type="ARBA" id="ARBA00022448"/>
    </source>
</evidence>
<evidence type="ECO:0000256" key="1">
    <source>
        <dbReference type="ARBA" id="ARBA00002281"/>
    </source>
</evidence>
<evidence type="ECO:0000256" key="7">
    <source>
        <dbReference type="ARBA" id="ARBA00023294"/>
    </source>
</evidence>
<feature type="region of interest" description="Disordered" evidence="8">
    <location>
        <begin position="68"/>
        <end position="91"/>
    </location>
</feature>
<dbReference type="GO" id="GO:0005886">
    <property type="term" value="C:plasma membrane"/>
    <property type="evidence" value="ECO:0007669"/>
    <property type="project" value="UniProtKB-SubCell"/>
</dbReference>
<keyword evidence="6" id="KW-0472">Membrane</keyword>
<evidence type="ECO:0000256" key="2">
    <source>
        <dbReference type="ARBA" id="ARBA00004236"/>
    </source>
</evidence>
<evidence type="ECO:0000256" key="5">
    <source>
        <dbReference type="ARBA" id="ARBA00022475"/>
    </source>
</evidence>
<keyword evidence="5" id="KW-1003">Cell membrane</keyword>
<name>A0AAD2E7L9_9LAMI</name>